<dbReference type="InterPro" id="IPR002126">
    <property type="entry name" value="Cadherin-like_dom"/>
</dbReference>
<dbReference type="SUPFAM" id="SSF49313">
    <property type="entry name" value="Cadherin-like"/>
    <property type="match status" value="1"/>
</dbReference>
<evidence type="ECO:0000313" key="5">
    <source>
        <dbReference type="Proteomes" id="UP000576550"/>
    </source>
</evidence>
<dbReference type="InterPro" id="IPR005046">
    <property type="entry name" value="DUF285"/>
</dbReference>
<dbReference type="SUPFAM" id="SSF49452">
    <property type="entry name" value="Starch-binding domain-like"/>
    <property type="match status" value="1"/>
</dbReference>
<name>A0A832QDW1_9BACT</name>
<dbReference type="Pfam" id="PF13620">
    <property type="entry name" value="CarboxypepD_reg"/>
    <property type="match status" value="1"/>
</dbReference>
<gene>
    <name evidence="4" type="ORF">GX533_03210</name>
</gene>
<dbReference type="InterPro" id="IPR015919">
    <property type="entry name" value="Cadherin-like_sf"/>
</dbReference>
<evidence type="ECO:0000256" key="2">
    <source>
        <dbReference type="SAM" id="Phobius"/>
    </source>
</evidence>
<evidence type="ECO:0000256" key="1">
    <source>
        <dbReference type="SAM" id="MobiDB-lite"/>
    </source>
</evidence>
<sequence length="1436" mass="158819">MNTKTVLHQTTKRILFLLGTFLLVALFTTLLIKKGVFTIHAYDPELFVTQWKTNATSVDPTSITLNFQQTEGTPYYEVSWKCDGNYDVVFDARHTHDYKTAGTYNVCIKTLAPIAFYAPSLTNDEKAKLLEIKQWGNIQWSSFKNAFQGMPNLKLTATDLPDLSRVTDMSFAFANNANFTGNEYMNGWNTINVQNMKGMFKSSPKFNSPIGGWKTDNVTDMSEMFFQASAFNQNLTSWNLGNVTTVRDMFFASRFNNGDSAGASSTPLNWNVQNVKDFYGMFRSNASFNQPIGSWRTLSATNMERMFDRAHRFNQPLTDWDTSKVTTMLAMFQMAYAFNQDVSHFNTVSVKDMNSMFWSATQFNQDISDWNISNVKTFRNLLENTSFSMENYEKLLRKWSAQSVQSNVLLGAQGLHYCTAKPYRDTLANDFGWDISDAGKNCPPHTIQLLDDNEVDEHTKDVGYISAIDDEGSYPTYTLVPGEGDMDNSKFVLDLNSGHLSFLEEPDFENPQGSADPLNKNLYTIRVRATDDIGLYSETNFIIKVNDIDDVGPVIRIFPGIKRNKGDITDTEFEVSDRFSIESVGLHTSSVASIKPGSIQCWAVRNTSSPGFPYRCDEPDPENHLTIRCKVTITTSGSLVLYATDEAGYTTTAEEPGYVIDTKGPTFTVANLDISSSNNVYNPTVKFLADDPTGITKYELTFIEELPNAKTITIEDFTPGVILSREINLDPNKPSHVVEITAYDNAENSTSRRITIPPLIEINAPDIISKNPIDTTTIKITTSTPGYQITNIGISGDAAAGATLTGCDATPYTSTVTCGVSGIQNTGMLIVEATETDGSTWTQVGKNVQKYFHDTEAPNIIISAPTKAKNENITDVTITVTDDVDLFANGVEVHQNSTVGYRDLVCDTDDNDKSIVNCTLTITGSGKLVIEATDKAGNSTTKTEYDFDIDTDPPPVTIDDNPVKVNLNNQSHYTLSGECSTCDGDVIVTIGTQPHLTMCMKGELWELTTDLSAYPDGDIAVEAKQIDAVGNIGTANATLQKDTIAPTVTVNSAIGQTDPTNLNPVKFIISFSEPIDSTTFTEDDIVVTGSTTYQKGYLTKIDGSDTEYEFEVSNLTDGDTITVDIPAGVCTDPAGNENIASTSTDNSVTYDITPPTVTVNQADGQSDPTDIDAIKFTVVFSEPIKEETFCKTTLDISGSSTAIVSKITKVNDTTYTALVTGMVSGETVTLSLPANMVEDLAGNRNPASTSTDNSVKYFVEEKEPEVPEPPKPIISKPIVKPRNPYNKFLNPIIEEEEETTTEEQTEEEASKTVEKTTYPTLYKNLRVKVYDKSKKPIKGATVEIHSKVRTEITDKNGEAYFENVDIGSHTMIVSYKGQKDERTIDLTNDNEEEAEIEINVQLEKVSKPNYWWIVLIVLLVILFGYFIYKKKKEDKN</sequence>
<proteinExistence type="predicted"/>
<accession>A0A832QDW1</accession>
<comment type="caution">
    <text evidence="4">The sequence shown here is derived from an EMBL/GenBank/DDBJ whole genome shotgun (WGS) entry which is preliminary data.</text>
</comment>
<organism evidence="4 5">
    <name type="scientific">Candidatus Dojkabacteria bacterium</name>
    <dbReference type="NCBI Taxonomy" id="2099670"/>
    <lineage>
        <taxon>Bacteria</taxon>
        <taxon>Candidatus Dojkabacteria</taxon>
    </lineage>
</organism>
<dbReference type="CDD" id="cd11304">
    <property type="entry name" value="Cadherin_repeat"/>
    <property type="match status" value="1"/>
</dbReference>
<dbReference type="Proteomes" id="UP000576550">
    <property type="component" value="Unassembled WGS sequence"/>
</dbReference>
<keyword evidence="2" id="KW-0472">Membrane</keyword>
<feature type="transmembrane region" description="Helical" evidence="2">
    <location>
        <begin position="14"/>
        <end position="32"/>
    </location>
</feature>
<feature type="compositionally biased region" description="Acidic residues" evidence="1">
    <location>
        <begin position="1295"/>
        <end position="1307"/>
    </location>
</feature>
<dbReference type="EMBL" id="DUTP01000005">
    <property type="protein sequence ID" value="HHX99651.1"/>
    <property type="molecule type" value="Genomic_DNA"/>
</dbReference>
<dbReference type="InterPro" id="IPR013784">
    <property type="entry name" value="Carb-bd-like_fold"/>
</dbReference>
<dbReference type="GO" id="GO:0030246">
    <property type="term" value="F:carbohydrate binding"/>
    <property type="evidence" value="ECO:0007669"/>
    <property type="project" value="InterPro"/>
</dbReference>
<dbReference type="GO" id="GO:0007156">
    <property type="term" value="P:homophilic cell adhesion via plasma membrane adhesion molecules"/>
    <property type="evidence" value="ECO:0007669"/>
    <property type="project" value="InterPro"/>
</dbReference>
<dbReference type="GO" id="GO:0016020">
    <property type="term" value="C:membrane"/>
    <property type="evidence" value="ECO:0007669"/>
    <property type="project" value="InterPro"/>
</dbReference>
<feature type="domain" description="Cadherin" evidence="3">
    <location>
        <begin position="441"/>
        <end position="555"/>
    </location>
</feature>
<dbReference type="Pfam" id="PF03382">
    <property type="entry name" value="DUF285"/>
    <property type="match status" value="2"/>
</dbReference>
<keyword evidence="2" id="KW-0812">Transmembrane</keyword>
<dbReference type="PROSITE" id="PS50268">
    <property type="entry name" value="CADHERIN_2"/>
    <property type="match status" value="1"/>
</dbReference>
<dbReference type="NCBIfam" id="TIGR02167">
    <property type="entry name" value="Liste_lipo_26"/>
    <property type="match status" value="1"/>
</dbReference>
<evidence type="ECO:0000259" key="3">
    <source>
        <dbReference type="PROSITE" id="PS50268"/>
    </source>
</evidence>
<dbReference type="InterPro" id="IPR011889">
    <property type="entry name" value="Liste_lipo_26"/>
</dbReference>
<dbReference type="SMART" id="SM00112">
    <property type="entry name" value="CA"/>
    <property type="match status" value="1"/>
</dbReference>
<dbReference type="GO" id="GO:0005509">
    <property type="term" value="F:calcium ion binding"/>
    <property type="evidence" value="ECO:0007669"/>
    <property type="project" value="InterPro"/>
</dbReference>
<dbReference type="Gene3D" id="2.60.40.60">
    <property type="entry name" value="Cadherins"/>
    <property type="match status" value="1"/>
</dbReference>
<feature type="transmembrane region" description="Helical" evidence="2">
    <location>
        <begin position="1410"/>
        <end position="1428"/>
    </location>
</feature>
<evidence type="ECO:0000313" key="4">
    <source>
        <dbReference type="EMBL" id="HHX99651.1"/>
    </source>
</evidence>
<protein>
    <submittedName>
        <fullName evidence="4">BspA family leucine-rich repeat surface protein</fullName>
    </submittedName>
</protein>
<keyword evidence="2" id="KW-1133">Transmembrane helix</keyword>
<dbReference type="Gene3D" id="2.60.40.1120">
    <property type="entry name" value="Carboxypeptidase-like, regulatory domain"/>
    <property type="match status" value="1"/>
</dbReference>
<reference evidence="4 5" key="1">
    <citation type="journal article" date="2020" name="Biotechnol. Biofuels">
        <title>New insights from the biogas microbiome by comprehensive genome-resolved metagenomics of nearly 1600 species originating from multiple anaerobic digesters.</title>
        <authorList>
            <person name="Campanaro S."/>
            <person name="Treu L."/>
            <person name="Rodriguez-R L.M."/>
            <person name="Kovalovszki A."/>
            <person name="Ziels R.M."/>
            <person name="Maus I."/>
            <person name="Zhu X."/>
            <person name="Kougias P.G."/>
            <person name="Basile A."/>
            <person name="Luo G."/>
            <person name="Schluter A."/>
            <person name="Konstantinidis K.T."/>
            <person name="Angelidaki I."/>
        </authorList>
    </citation>
    <scope>NUCLEOTIDE SEQUENCE [LARGE SCALE GENOMIC DNA]</scope>
    <source>
        <strain evidence="4">AS05jafATM_89</strain>
    </source>
</reference>
<feature type="region of interest" description="Disordered" evidence="1">
    <location>
        <begin position="1295"/>
        <end position="1314"/>
    </location>
</feature>